<protein>
    <submittedName>
        <fullName evidence="6">P3 subunit</fullName>
    </submittedName>
</protein>
<dbReference type="AlphaFoldDB" id="A0A378ZUP9"/>
<dbReference type="SUPFAM" id="SSF50022">
    <property type="entry name" value="ISP domain"/>
    <property type="match status" value="1"/>
</dbReference>
<evidence type="ECO:0000256" key="1">
    <source>
        <dbReference type="ARBA" id="ARBA00022714"/>
    </source>
</evidence>
<keyword evidence="3" id="KW-0408">Iron</keyword>
<dbReference type="InterPro" id="IPR036922">
    <property type="entry name" value="Rieske_2Fe-2S_sf"/>
</dbReference>
<dbReference type="Proteomes" id="UP000255000">
    <property type="component" value="Unassembled WGS sequence"/>
</dbReference>
<keyword evidence="2" id="KW-0479">Metal-binding</keyword>
<dbReference type="GO" id="GO:0051537">
    <property type="term" value="F:2 iron, 2 sulfur cluster binding"/>
    <property type="evidence" value="ECO:0007669"/>
    <property type="project" value="UniProtKB-KW"/>
</dbReference>
<evidence type="ECO:0000313" key="6">
    <source>
        <dbReference type="EMBL" id="SUB00982.1"/>
    </source>
</evidence>
<reference evidence="6 7" key="1">
    <citation type="submission" date="2018-06" db="EMBL/GenBank/DDBJ databases">
        <authorList>
            <consortium name="Pathogen Informatics"/>
            <person name="Doyle S."/>
        </authorList>
    </citation>
    <scope>NUCLEOTIDE SEQUENCE [LARGE SCALE GENOMIC DNA]</scope>
    <source>
        <strain evidence="6 7">NCTC13350</strain>
    </source>
</reference>
<gene>
    <name evidence="6" type="primary">bnzC</name>
    <name evidence="6" type="ORF">NCTC13350_01912</name>
</gene>
<dbReference type="Gene3D" id="2.102.10.10">
    <property type="entry name" value="Rieske [2Fe-2S] iron-sulphur domain"/>
    <property type="match status" value="1"/>
</dbReference>
<keyword evidence="1" id="KW-0001">2Fe-2S</keyword>
<dbReference type="InterPro" id="IPR017941">
    <property type="entry name" value="Rieske_2Fe-2S"/>
</dbReference>
<dbReference type="Pfam" id="PF00355">
    <property type="entry name" value="Rieske"/>
    <property type="match status" value="1"/>
</dbReference>
<keyword evidence="4" id="KW-0411">Iron-sulfur</keyword>
<feature type="domain" description="Rieske" evidence="5">
    <location>
        <begin position="9"/>
        <end position="106"/>
    </location>
</feature>
<sequence length="110" mass="11803">MMAETLDMVRICDASDISGGEILKVTIEGHEPLGVTEADGSFYVFPDTCPHANESLAKGWVEDGRVVCPVHFAEFELGNGDVHNGPVGCGKLKFFDCELRGDGLYARLAG</sequence>
<evidence type="ECO:0000256" key="4">
    <source>
        <dbReference type="ARBA" id="ARBA00023014"/>
    </source>
</evidence>
<proteinExistence type="predicted"/>
<evidence type="ECO:0000259" key="5">
    <source>
        <dbReference type="PROSITE" id="PS51296"/>
    </source>
</evidence>
<accession>A0A378ZUP9</accession>
<dbReference type="PROSITE" id="PS51296">
    <property type="entry name" value="RIESKE"/>
    <property type="match status" value="1"/>
</dbReference>
<dbReference type="GO" id="GO:0046872">
    <property type="term" value="F:metal ion binding"/>
    <property type="evidence" value="ECO:0007669"/>
    <property type="project" value="UniProtKB-KW"/>
</dbReference>
<evidence type="ECO:0000313" key="7">
    <source>
        <dbReference type="Proteomes" id="UP000255000"/>
    </source>
</evidence>
<dbReference type="EMBL" id="UGSK01000001">
    <property type="protein sequence ID" value="SUB00982.1"/>
    <property type="molecule type" value="Genomic_DNA"/>
</dbReference>
<name>A0A378ZUP9_9HYPH</name>
<dbReference type="RefSeq" id="WP_019966184.1">
    <property type="nucleotide sequence ID" value="NZ_UGSK01000001.1"/>
</dbReference>
<evidence type="ECO:0000256" key="2">
    <source>
        <dbReference type="ARBA" id="ARBA00022723"/>
    </source>
</evidence>
<organism evidence="6 7">
    <name type="scientific">Pannonibacter phragmitetus</name>
    <dbReference type="NCBI Taxonomy" id="121719"/>
    <lineage>
        <taxon>Bacteria</taxon>
        <taxon>Pseudomonadati</taxon>
        <taxon>Pseudomonadota</taxon>
        <taxon>Alphaproteobacteria</taxon>
        <taxon>Hyphomicrobiales</taxon>
        <taxon>Stappiaceae</taxon>
        <taxon>Pannonibacter</taxon>
    </lineage>
</organism>
<evidence type="ECO:0000256" key="3">
    <source>
        <dbReference type="ARBA" id="ARBA00023004"/>
    </source>
</evidence>